<evidence type="ECO:0000256" key="3">
    <source>
        <dbReference type="ARBA" id="ARBA00022691"/>
    </source>
</evidence>
<dbReference type="PANTHER" id="PTHR46098">
    <property type="entry name" value="TRNA (CYTOSINE(38)-C(5))-METHYLTRANSFERASE"/>
    <property type="match status" value="1"/>
</dbReference>
<dbReference type="InterPro" id="IPR029063">
    <property type="entry name" value="SAM-dependent_MTases_sf"/>
</dbReference>
<keyword evidence="5" id="KW-1185">Reference proteome</keyword>
<proteinExistence type="predicted"/>
<name>A0ABP0JB59_9DINO</name>
<dbReference type="InterPro" id="IPR050750">
    <property type="entry name" value="C5-MTase"/>
</dbReference>
<evidence type="ECO:0000313" key="4">
    <source>
        <dbReference type="EMBL" id="CAK9011439.1"/>
    </source>
</evidence>
<dbReference type="PANTHER" id="PTHR46098:SF1">
    <property type="entry name" value="TRNA (CYTOSINE(38)-C(5))-METHYLTRANSFERASE"/>
    <property type="match status" value="1"/>
</dbReference>
<organism evidence="4 5">
    <name type="scientific">Durusdinium trenchii</name>
    <dbReference type="NCBI Taxonomy" id="1381693"/>
    <lineage>
        <taxon>Eukaryota</taxon>
        <taxon>Sar</taxon>
        <taxon>Alveolata</taxon>
        <taxon>Dinophyceae</taxon>
        <taxon>Suessiales</taxon>
        <taxon>Symbiodiniaceae</taxon>
        <taxon>Durusdinium</taxon>
    </lineage>
</organism>
<keyword evidence="1" id="KW-0489">Methyltransferase</keyword>
<dbReference type="SUPFAM" id="SSF53335">
    <property type="entry name" value="S-adenosyl-L-methionine-dependent methyltransferases"/>
    <property type="match status" value="1"/>
</dbReference>
<accession>A0ABP0JB59</accession>
<reference evidence="4 5" key="1">
    <citation type="submission" date="2024-02" db="EMBL/GenBank/DDBJ databases">
        <authorList>
            <person name="Chen Y."/>
            <person name="Shah S."/>
            <person name="Dougan E. K."/>
            <person name="Thang M."/>
            <person name="Chan C."/>
        </authorList>
    </citation>
    <scope>NUCLEOTIDE SEQUENCE [LARGE SCALE GENOMIC DNA]</scope>
</reference>
<dbReference type="Proteomes" id="UP001642484">
    <property type="component" value="Unassembled WGS sequence"/>
</dbReference>
<dbReference type="InterPro" id="IPR001525">
    <property type="entry name" value="C5_MeTfrase"/>
</dbReference>
<keyword evidence="3" id="KW-0949">S-adenosyl-L-methionine</keyword>
<evidence type="ECO:0000256" key="2">
    <source>
        <dbReference type="ARBA" id="ARBA00022679"/>
    </source>
</evidence>
<dbReference type="EMBL" id="CAXAMN010004891">
    <property type="protein sequence ID" value="CAK9011439.1"/>
    <property type="molecule type" value="Genomic_DNA"/>
</dbReference>
<protein>
    <recommendedName>
        <fullName evidence="6">DNA (cytosine-5-)-methyltransferase</fullName>
    </recommendedName>
</protein>
<evidence type="ECO:0000313" key="5">
    <source>
        <dbReference type="Proteomes" id="UP001642484"/>
    </source>
</evidence>
<sequence length="1270" mass="141538">MREVHVGSDFSGLDTAVWALRYLGIPFTHRFACDSDSASQKVLTHLSPQKIFTDIRSRSLAEAETVDLYTFGPPCQSYSKSGKRARDHCELGQLALYSVAYVVRHKPKMLIMEQVPDITDSEDFMQLILAELQGAGYTLHMQCLRSCDYGLPHGASKSRCNKMVGMIMTITKTEAARGGYWCTTKGGFLDLDEMARLQGFWTGFLPWTELHLSEAQFGGLIGNAMSLNILMHLLPPLLLSSGYITQSEFQALKVINQLSSEAVRKHMDSLGSESWLASQQDDVGVFTVGCAVCSHALPNCDLDIWGRFEVKTLEGFKPYRMQAHAQSSAHVAAVLRLLEGSLQVSQKQPLRLEGAPDAEAFRTLLAYIRKGGALRNGVEGVGHFQKSRRMCFALAEALRRLYRSWLAEAETINLLRDERHSRLLVRFQCATLGAKRFIGVVGQGKVHPGTATRITEVTVDLLRNLCTKNHGAPNADPSVAELDSELLQRIRHHIHSLTADAAENEVASGFNMQSGKSSTATIFGEAVAPSLRTIVRDKAHGSRRILERPWAADVYLSTIAGVLVSESGSLAQRIQTSDPLRVIYEQCCKASTSKAVSTNFSHLRAAKHRYESLTSPLARMTLDWGAVVAFLLRVEVERQGTPAGAFARSLLQTLDEEMLLQAALLADACDECLILIRFFDQSTVDNAQIASAISDFLSRLAFLFKEQHIWTTSGYTLATLSFLESPTHFVVDGVVRCIGGPNGVSKEIRSQCLSRMLAWANLAEEVVRAEHPSFELVQCFSIFDMPNFPKQTASEIQKQGCSQRFDEQLTRLAWSLLDMEDMSQLKDEYFDLGQIAYAHWLASGKTASNLECWQVALGKTSSTAARMRHPAEHLQIALAHYATISATDSVIERNFSKVKDVLRENRLQCEALVENELVMLAVSDPSHDQEVISISRTVWSELYADSRKRCKPRFDKGVTRQKLARQLGGDDDAGAMTPEKVTETEFKKRRRHAVSAALLQGETADASMKVAACPSNAWTDAHDKEMQFNAKKQLKRVFECLRSGTIQIHELPAELVPEAIQFFENQTSLMEKREKAEQRVAQRVCQRAPRPEELEGLKVFVDDALRTRELDRAMDAKNWDTVMDIASAQVFMLSDLSKMPLVHSIAAGLTGAWLTTPGFVIAGKGPCLKLKRGLRTDRKVHCALKFRAEYPEVFQLLQRLQCRTFKLLETLEEFAVAKQLACDRKAPAGTIALVHASERVVFQDIAHAFEAETFRDFIYMMDTEKSSCQG</sequence>
<gene>
    <name evidence="4" type="ORF">CCMP2556_LOCUS10453</name>
</gene>
<evidence type="ECO:0008006" key="6">
    <source>
        <dbReference type="Google" id="ProtNLM"/>
    </source>
</evidence>
<comment type="caution">
    <text evidence="4">The sequence shown here is derived from an EMBL/GenBank/DDBJ whole genome shotgun (WGS) entry which is preliminary data.</text>
</comment>
<keyword evidence="2" id="KW-0808">Transferase</keyword>
<dbReference type="Pfam" id="PF00145">
    <property type="entry name" value="DNA_methylase"/>
    <property type="match status" value="1"/>
</dbReference>
<evidence type="ECO:0000256" key="1">
    <source>
        <dbReference type="ARBA" id="ARBA00022603"/>
    </source>
</evidence>
<dbReference type="Gene3D" id="3.40.50.150">
    <property type="entry name" value="Vaccinia Virus protein VP39"/>
    <property type="match status" value="1"/>
</dbReference>